<protein>
    <submittedName>
        <fullName evidence="2">Uncharacterized protein</fullName>
    </submittedName>
</protein>
<dbReference type="VEuPathDB" id="CryptoDB:Vbra_22039"/>
<gene>
    <name evidence="2" type="ORF">Vbra_22039</name>
</gene>
<dbReference type="InParanoid" id="A0A0G4G8V3"/>
<proteinExistence type="predicted"/>
<evidence type="ECO:0000313" key="3">
    <source>
        <dbReference type="Proteomes" id="UP000041254"/>
    </source>
</evidence>
<reference evidence="2 3" key="1">
    <citation type="submission" date="2014-11" db="EMBL/GenBank/DDBJ databases">
        <authorList>
            <person name="Zhu J."/>
            <person name="Qi W."/>
            <person name="Song R."/>
        </authorList>
    </citation>
    <scope>NUCLEOTIDE SEQUENCE [LARGE SCALE GENOMIC DNA]</scope>
</reference>
<accession>A0A0G4G8V3</accession>
<evidence type="ECO:0000256" key="1">
    <source>
        <dbReference type="SAM" id="MobiDB-lite"/>
    </source>
</evidence>
<evidence type="ECO:0000313" key="2">
    <source>
        <dbReference type="EMBL" id="CEM25238.1"/>
    </source>
</evidence>
<keyword evidence="3" id="KW-1185">Reference proteome</keyword>
<organism evidence="2 3">
    <name type="scientific">Vitrella brassicaformis (strain CCMP3155)</name>
    <dbReference type="NCBI Taxonomy" id="1169540"/>
    <lineage>
        <taxon>Eukaryota</taxon>
        <taxon>Sar</taxon>
        <taxon>Alveolata</taxon>
        <taxon>Colpodellida</taxon>
        <taxon>Vitrellaceae</taxon>
        <taxon>Vitrella</taxon>
    </lineage>
</organism>
<feature type="compositionally biased region" description="Polar residues" evidence="1">
    <location>
        <begin position="60"/>
        <end position="69"/>
    </location>
</feature>
<name>A0A0G4G8V3_VITBC</name>
<dbReference type="AlphaFoldDB" id="A0A0G4G8V3"/>
<sequence length="69" mass="8126">MDFRSILRRRVWVLMRRPRAAQSGWGWSPVRTRAIRSSPPQARRSRHSNTHSHSRLHTHITTPSCDDVI</sequence>
<feature type="region of interest" description="Disordered" evidence="1">
    <location>
        <begin position="32"/>
        <end position="69"/>
    </location>
</feature>
<dbReference type="Proteomes" id="UP000041254">
    <property type="component" value="Unassembled WGS sequence"/>
</dbReference>
<feature type="compositionally biased region" description="Basic residues" evidence="1">
    <location>
        <begin position="43"/>
        <end position="58"/>
    </location>
</feature>
<dbReference type="EMBL" id="CDMY01000593">
    <property type="protein sequence ID" value="CEM25238.1"/>
    <property type="molecule type" value="Genomic_DNA"/>
</dbReference>